<dbReference type="Proteomes" id="UP001610335">
    <property type="component" value="Unassembled WGS sequence"/>
</dbReference>
<gene>
    <name evidence="2" type="ORF">BDW59DRAFT_140972</name>
</gene>
<evidence type="ECO:0000313" key="2">
    <source>
        <dbReference type="EMBL" id="KAL2830922.1"/>
    </source>
</evidence>
<feature type="compositionally biased region" description="Polar residues" evidence="1">
    <location>
        <begin position="133"/>
        <end position="143"/>
    </location>
</feature>
<sequence>MMDDIEFQLCLNIDSTDVKQDSATPRSKTRGRKRSAGSTGDGGDDGDGISGSRKIRGGHTRSDEERGRHLQLPPRKRIRTSSFSSIDRRGNVQVEDNTNDTAVRTVETVVSKRASLPDIGSVRDTDTPGGDSTGSNQDNDTSTVDMDVNMGIDDTVIHTANLPPEFQPRDVIHHRPQPPFAYFSEGAYMPALLDSLSSSRTVQAPRNHRFVIYEDADDMEVDDCGSVEQNLYYSPEDDKENADEEREHQDLQSQHSQERDYHHTYPGVGILHTSEPTVEQRDYHTTLTSFQDPITAGAAVGREAPLEGSSTLWSGSARRFASTDMGIGIGIGQDEVYQYPVSTPSPSSRADSTEHPLPSSTSLSATEVSLRALPDQSQTSEPDNPQTSLRLHPRRLRRAIRSI</sequence>
<feature type="compositionally biased region" description="Acidic residues" evidence="1">
    <location>
        <begin position="235"/>
        <end position="244"/>
    </location>
</feature>
<feature type="region of interest" description="Disordered" evidence="1">
    <location>
        <begin position="114"/>
        <end position="143"/>
    </location>
</feature>
<comment type="caution">
    <text evidence="2">The sequence shown here is derived from an EMBL/GenBank/DDBJ whole genome shotgun (WGS) entry which is preliminary data.</text>
</comment>
<proteinExistence type="predicted"/>
<feature type="non-terminal residue" evidence="2">
    <location>
        <position position="403"/>
    </location>
</feature>
<evidence type="ECO:0000313" key="3">
    <source>
        <dbReference type="Proteomes" id="UP001610335"/>
    </source>
</evidence>
<name>A0ABR4IVN0_9EURO</name>
<feature type="compositionally biased region" description="Polar residues" evidence="1">
    <location>
        <begin position="358"/>
        <end position="367"/>
    </location>
</feature>
<feature type="compositionally biased region" description="Polar residues" evidence="1">
    <location>
        <begin position="340"/>
        <end position="350"/>
    </location>
</feature>
<feature type="region of interest" description="Disordered" evidence="1">
    <location>
        <begin position="232"/>
        <end position="261"/>
    </location>
</feature>
<evidence type="ECO:0000256" key="1">
    <source>
        <dbReference type="SAM" id="MobiDB-lite"/>
    </source>
</evidence>
<feature type="region of interest" description="Disordered" evidence="1">
    <location>
        <begin position="338"/>
        <end position="403"/>
    </location>
</feature>
<feature type="compositionally biased region" description="Polar residues" evidence="1">
    <location>
        <begin position="375"/>
        <end position="388"/>
    </location>
</feature>
<feature type="compositionally biased region" description="Basic residues" evidence="1">
    <location>
        <begin position="391"/>
        <end position="403"/>
    </location>
</feature>
<accession>A0ABR4IVN0</accession>
<organism evidence="2 3">
    <name type="scientific">Aspergillus cavernicola</name>
    <dbReference type="NCBI Taxonomy" id="176166"/>
    <lineage>
        <taxon>Eukaryota</taxon>
        <taxon>Fungi</taxon>
        <taxon>Dikarya</taxon>
        <taxon>Ascomycota</taxon>
        <taxon>Pezizomycotina</taxon>
        <taxon>Eurotiomycetes</taxon>
        <taxon>Eurotiomycetidae</taxon>
        <taxon>Eurotiales</taxon>
        <taxon>Aspergillaceae</taxon>
        <taxon>Aspergillus</taxon>
        <taxon>Aspergillus subgen. Nidulantes</taxon>
    </lineage>
</organism>
<reference evidence="2 3" key="1">
    <citation type="submission" date="2024-07" db="EMBL/GenBank/DDBJ databases">
        <title>Section-level genome sequencing and comparative genomics of Aspergillus sections Usti and Cavernicolus.</title>
        <authorList>
            <consortium name="Lawrence Berkeley National Laboratory"/>
            <person name="Nybo J.L."/>
            <person name="Vesth T.C."/>
            <person name="Theobald S."/>
            <person name="Frisvad J.C."/>
            <person name="Larsen T.O."/>
            <person name="Kjaerboelling I."/>
            <person name="Rothschild-Mancinelli K."/>
            <person name="Lyhne E.K."/>
            <person name="Kogle M.E."/>
            <person name="Barry K."/>
            <person name="Clum A."/>
            <person name="Na H."/>
            <person name="Ledsgaard L."/>
            <person name="Lin J."/>
            <person name="Lipzen A."/>
            <person name="Kuo A."/>
            <person name="Riley R."/>
            <person name="Mondo S."/>
            <person name="LaButti K."/>
            <person name="Haridas S."/>
            <person name="Pangalinan J."/>
            <person name="Salamov A.A."/>
            <person name="Simmons B.A."/>
            <person name="Magnuson J.K."/>
            <person name="Chen J."/>
            <person name="Drula E."/>
            <person name="Henrissat B."/>
            <person name="Wiebenga A."/>
            <person name="Lubbers R.J."/>
            <person name="Gomes A.C."/>
            <person name="Makela M.R."/>
            <person name="Stajich J."/>
            <person name="Grigoriev I.V."/>
            <person name="Mortensen U.H."/>
            <person name="De vries R.P."/>
            <person name="Baker S.E."/>
            <person name="Andersen M.R."/>
        </authorList>
    </citation>
    <scope>NUCLEOTIDE SEQUENCE [LARGE SCALE GENOMIC DNA]</scope>
    <source>
        <strain evidence="2 3">CBS 600.67</strain>
    </source>
</reference>
<keyword evidence="3" id="KW-1185">Reference proteome</keyword>
<protein>
    <submittedName>
        <fullName evidence="2">Uncharacterized protein</fullName>
    </submittedName>
</protein>
<feature type="compositionally biased region" description="Basic and acidic residues" evidence="1">
    <location>
        <begin position="245"/>
        <end position="261"/>
    </location>
</feature>
<dbReference type="EMBL" id="JBFXLS010000011">
    <property type="protein sequence ID" value="KAL2830922.1"/>
    <property type="molecule type" value="Genomic_DNA"/>
</dbReference>
<feature type="region of interest" description="Disordered" evidence="1">
    <location>
        <begin position="11"/>
        <end position="100"/>
    </location>
</feature>